<feature type="region of interest" description="Disordered" evidence="1">
    <location>
        <begin position="13"/>
        <end position="148"/>
    </location>
</feature>
<organism evidence="2 3">
    <name type="scientific">Coptis chinensis</name>
    <dbReference type="NCBI Taxonomy" id="261450"/>
    <lineage>
        <taxon>Eukaryota</taxon>
        <taxon>Viridiplantae</taxon>
        <taxon>Streptophyta</taxon>
        <taxon>Embryophyta</taxon>
        <taxon>Tracheophyta</taxon>
        <taxon>Spermatophyta</taxon>
        <taxon>Magnoliopsida</taxon>
        <taxon>Ranunculales</taxon>
        <taxon>Ranunculaceae</taxon>
        <taxon>Coptidoideae</taxon>
        <taxon>Coptis</taxon>
    </lineage>
</organism>
<accession>A0A835IRA4</accession>
<evidence type="ECO:0000313" key="3">
    <source>
        <dbReference type="Proteomes" id="UP000631114"/>
    </source>
</evidence>
<dbReference type="Proteomes" id="UP000631114">
    <property type="component" value="Unassembled WGS sequence"/>
</dbReference>
<sequence>MCVLMEFKKLIKNRVLNANDKGKSKQKKKSSNNDKGNASKENKKSDKDKDKDKAKGKKKSSNDKGNASKENKKNGKDNDKGEAKGKKNSRKEYVDVPGPKTTNPVEIDVEIGFRNQSRQPRVPQLDELDPNEGYHSTQSSDEEREWHQPRSDEFYKFVNETSNLYVDEEEIVMPIISDEWKVSMEWSDITTLRHEISYYCIKNRFEVYMKTVNERYRIRAKLMKNGMADANWVARKIAPQMKVQYKTMSPEFIMAEVKRQLHVSISYWTAWYARLKCLQDIHGDYGASYNMVPMLCDQIKTSEYKGGKQESVKYDGDEICWLDLEKDVHKLVGEGVEFQIASLIEGNLCRTTEDKHLMDMWGPNGEPMIFDISDDEETAEPEARDELTENVVEEHIGVQARDELTENVVEEHIEPGVHLSKLDPIEPNFCTQNINDFLDELNKSNNDHGDDVRVDVDEEFNHGGSNTEKARYEYGQTFGPVFGTWMDARYDSSSQESDDEDYCPIYSEYSDNELGNDIDAMVVDDEVKNLEEELQGTVLGNFMQGTTNVFEAEEMAKVGDPIEASKRFGTCELKPKMTWATVEEYREFFQTMAIKHKFSTQQVRNDKERYILVCKDPSSKAYKQQELTRILGVINKTDSKALDWLDIKPRSCWAKAHFDWISKCDELTNNFSESFNSWILKIRDKPLVSFLDKYNLDLLQLLYGIRELPMSLITGDVVPNVLFRIKKRELRYNWYKIKGVSDVGDLANRENLGLSTVLILPNLNALALSDKCQECLVYMLSQFSGQGGPSGQGIAAHILVWKHLEQHMQLIFIQLITLRIGQK</sequence>
<reference evidence="2 3" key="1">
    <citation type="submission" date="2020-10" db="EMBL/GenBank/DDBJ databases">
        <title>The Coptis chinensis genome and diversification of protoberbering-type alkaloids.</title>
        <authorList>
            <person name="Wang B."/>
            <person name="Shu S."/>
            <person name="Song C."/>
            <person name="Liu Y."/>
        </authorList>
    </citation>
    <scope>NUCLEOTIDE SEQUENCE [LARGE SCALE GENOMIC DNA]</scope>
    <source>
        <strain evidence="2">HL-2020</strain>
        <tissue evidence="2">Leaf</tissue>
    </source>
</reference>
<protein>
    <submittedName>
        <fullName evidence="2">Uncharacterized protein</fullName>
    </submittedName>
</protein>
<gene>
    <name evidence="2" type="ORF">IFM89_003692</name>
</gene>
<feature type="compositionally biased region" description="Basic and acidic residues" evidence="1">
    <location>
        <begin position="37"/>
        <end position="53"/>
    </location>
</feature>
<comment type="caution">
    <text evidence="2">The sequence shown here is derived from an EMBL/GenBank/DDBJ whole genome shotgun (WGS) entry which is preliminary data.</text>
</comment>
<name>A0A835IRA4_9MAGN</name>
<keyword evidence="3" id="KW-1185">Reference proteome</keyword>
<feature type="compositionally biased region" description="Basic and acidic residues" evidence="1">
    <location>
        <begin position="60"/>
        <end position="94"/>
    </location>
</feature>
<evidence type="ECO:0000256" key="1">
    <source>
        <dbReference type="SAM" id="MobiDB-lite"/>
    </source>
</evidence>
<proteinExistence type="predicted"/>
<dbReference type="OrthoDB" id="1895122at2759"/>
<dbReference type="AlphaFoldDB" id="A0A835IRA4"/>
<evidence type="ECO:0000313" key="2">
    <source>
        <dbReference type="EMBL" id="KAF9623660.1"/>
    </source>
</evidence>
<dbReference type="EMBL" id="JADFTS010000001">
    <property type="protein sequence ID" value="KAF9623660.1"/>
    <property type="molecule type" value="Genomic_DNA"/>
</dbReference>